<protein>
    <submittedName>
        <fullName evidence="2">Uncharacterized protein</fullName>
    </submittedName>
</protein>
<dbReference type="WBParaSite" id="MBELARI_LOCUS1574">
    <property type="protein sequence ID" value="MBELARI_LOCUS1574"/>
    <property type="gene ID" value="MBELARI_LOCUS1574"/>
</dbReference>
<dbReference type="Proteomes" id="UP000887575">
    <property type="component" value="Unassembled WGS sequence"/>
</dbReference>
<name>A0AAF3ENV5_9BILA</name>
<evidence type="ECO:0000313" key="1">
    <source>
        <dbReference type="Proteomes" id="UP000887575"/>
    </source>
</evidence>
<sequence>MRNAWCSPGEIKLEGQPLEEVTSYTYLGRSINMEGDLRPDVARRRRAAWIALGSIKEVTKILKNHQRTQAHLFDNTILCYGTET</sequence>
<organism evidence="1 2">
    <name type="scientific">Mesorhabditis belari</name>
    <dbReference type="NCBI Taxonomy" id="2138241"/>
    <lineage>
        <taxon>Eukaryota</taxon>
        <taxon>Metazoa</taxon>
        <taxon>Ecdysozoa</taxon>
        <taxon>Nematoda</taxon>
        <taxon>Chromadorea</taxon>
        <taxon>Rhabditida</taxon>
        <taxon>Rhabditina</taxon>
        <taxon>Rhabditomorpha</taxon>
        <taxon>Rhabditoidea</taxon>
        <taxon>Rhabditidae</taxon>
        <taxon>Mesorhabditinae</taxon>
        <taxon>Mesorhabditis</taxon>
    </lineage>
</organism>
<accession>A0AAF3ENV5</accession>
<evidence type="ECO:0000313" key="2">
    <source>
        <dbReference type="WBParaSite" id="MBELARI_LOCUS1574"/>
    </source>
</evidence>
<reference evidence="2" key="1">
    <citation type="submission" date="2024-02" db="UniProtKB">
        <authorList>
            <consortium name="WormBaseParasite"/>
        </authorList>
    </citation>
    <scope>IDENTIFICATION</scope>
</reference>
<keyword evidence="1" id="KW-1185">Reference proteome</keyword>
<dbReference type="AlphaFoldDB" id="A0AAF3ENV5"/>
<proteinExistence type="predicted"/>